<dbReference type="GO" id="GO:0016020">
    <property type="term" value="C:membrane"/>
    <property type="evidence" value="ECO:0007669"/>
    <property type="project" value="UniProtKB-SubCell"/>
</dbReference>
<dbReference type="InterPro" id="IPR039797">
    <property type="entry name" value="Pecanex"/>
</dbReference>
<reference evidence="2" key="1">
    <citation type="submission" date="2021-02" db="EMBL/GenBank/DDBJ databases">
        <authorList>
            <person name="Nowell W R."/>
        </authorList>
    </citation>
    <scope>NUCLEOTIDE SEQUENCE</scope>
</reference>
<evidence type="ECO:0000313" key="2">
    <source>
        <dbReference type="EMBL" id="CAF4393826.1"/>
    </source>
</evidence>
<feature type="non-terminal residue" evidence="2">
    <location>
        <position position="41"/>
    </location>
</feature>
<proteinExistence type="inferred from homology"/>
<evidence type="ECO:0000256" key="1">
    <source>
        <dbReference type="RuleBase" id="RU367089"/>
    </source>
</evidence>
<dbReference type="PANTHER" id="PTHR12372">
    <property type="entry name" value="PECANEX"/>
    <property type="match status" value="1"/>
</dbReference>
<accession>A0A820NZG8</accession>
<dbReference type="PANTHER" id="PTHR12372:SF7">
    <property type="entry name" value="PROTEIN PECANEX"/>
    <property type="match status" value="1"/>
</dbReference>
<gene>
    <name evidence="2" type="ORF">OXD698_LOCUS51060</name>
</gene>
<comment type="subcellular location">
    <subcellularLocation>
        <location evidence="1">Membrane</location>
        <topology evidence="1">Multi-pass membrane protein</topology>
    </subcellularLocation>
</comment>
<comment type="caution">
    <text evidence="2">The sequence shown here is derived from an EMBL/GenBank/DDBJ whole genome shotgun (WGS) entry which is preliminary data.</text>
</comment>
<evidence type="ECO:0000313" key="3">
    <source>
        <dbReference type="Proteomes" id="UP000663844"/>
    </source>
</evidence>
<protein>
    <recommendedName>
        <fullName evidence="1">Pecanex-like protein</fullName>
    </recommendedName>
</protein>
<dbReference type="EMBL" id="CAJOAZ010025542">
    <property type="protein sequence ID" value="CAF4393826.1"/>
    <property type="molecule type" value="Genomic_DNA"/>
</dbReference>
<organism evidence="2 3">
    <name type="scientific">Adineta steineri</name>
    <dbReference type="NCBI Taxonomy" id="433720"/>
    <lineage>
        <taxon>Eukaryota</taxon>
        <taxon>Metazoa</taxon>
        <taxon>Spiralia</taxon>
        <taxon>Gnathifera</taxon>
        <taxon>Rotifera</taxon>
        <taxon>Eurotatoria</taxon>
        <taxon>Bdelloidea</taxon>
        <taxon>Adinetida</taxon>
        <taxon>Adinetidae</taxon>
        <taxon>Adineta</taxon>
    </lineage>
</organism>
<dbReference type="Proteomes" id="UP000663844">
    <property type="component" value="Unassembled WGS sequence"/>
</dbReference>
<sequence>LGKVNTGDFFILTSDSLNCMIHLIEIGNGFITFQLRGLEFK</sequence>
<dbReference type="AlphaFoldDB" id="A0A820NZG8"/>
<feature type="non-terminal residue" evidence="2">
    <location>
        <position position="1"/>
    </location>
</feature>
<comment type="similarity">
    <text evidence="1">Belongs to the pecanex family.</text>
</comment>
<name>A0A820NZG8_9BILA</name>